<organism evidence="2 3">
    <name type="scientific">Carya illinoinensis</name>
    <name type="common">Pecan</name>
    <dbReference type="NCBI Taxonomy" id="32201"/>
    <lineage>
        <taxon>Eukaryota</taxon>
        <taxon>Viridiplantae</taxon>
        <taxon>Streptophyta</taxon>
        <taxon>Embryophyta</taxon>
        <taxon>Tracheophyta</taxon>
        <taxon>Spermatophyta</taxon>
        <taxon>Magnoliopsida</taxon>
        <taxon>eudicotyledons</taxon>
        <taxon>Gunneridae</taxon>
        <taxon>Pentapetalae</taxon>
        <taxon>rosids</taxon>
        <taxon>fabids</taxon>
        <taxon>Fagales</taxon>
        <taxon>Juglandaceae</taxon>
        <taxon>Carya</taxon>
    </lineage>
</organism>
<feature type="transmembrane region" description="Helical" evidence="1">
    <location>
        <begin position="95"/>
        <end position="113"/>
    </location>
</feature>
<dbReference type="Proteomes" id="UP000811246">
    <property type="component" value="Chromosome 15"/>
</dbReference>
<comment type="caution">
    <text evidence="2">The sequence shown here is derived from an EMBL/GenBank/DDBJ whole genome shotgun (WGS) entry which is preliminary data.</text>
</comment>
<feature type="transmembrane region" description="Helical" evidence="1">
    <location>
        <begin position="64"/>
        <end position="83"/>
    </location>
</feature>
<gene>
    <name evidence="2" type="ORF">I3842_15G101600</name>
</gene>
<dbReference type="EMBL" id="CM031839">
    <property type="protein sequence ID" value="KAG6675439.1"/>
    <property type="molecule type" value="Genomic_DNA"/>
</dbReference>
<dbReference type="PANTHER" id="PTHR34741">
    <property type="entry name" value="IMAP FAMILY MEMBER 1, PUTATIVE-RELATED"/>
    <property type="match status" value="1"/>
</dbReference>
<evidence type="ECO:0000256" key="1">
    <source>
        <dbReference type="SAM" id="Phobius"/>
    </source>
</evidence>
<dbReference type="PANTHER" id="PTHR34741:SF2">
    <property type="entry name" value="VESICLE TRANSPORT PROTEIN"/>
    <property type="match status" value="1"/>
</dbReference>
<feature type="transmembrane region" description="Helical" evidence="1">
    <location>
        <begin position="152"/>
        <end position="170"/>
    </location>
</feature>
<sequence>MENPLRPLFNRIRTYLLQIFSKFRLQLPWPILQPSTDQVVDLEEAGIAAAAAGLRVEVRHNMDVWAKIMLPFCLTAAIDIALVHVQLHSQFPRDFHWLSLTILLAVACFFVAGFINPKYVGTAKVLVNCSVFFTYTSFFISITVPVSLPLKITSWLVYAISVLAVVLSFSK</sequence>
<feature type="non-terminal residue" evidence="2">
    <location>
        <position position="171"/>
    </location>
</feature>
<keyword evidence="1" id="KW-1133">Transmembrane helix</keyword>
<evidence type="ECO:0000313" key="3">
    <source>
        <dbReference type="Proteomes" id="UP000811246"/>
    </source>
</evidence>
<keyword evidence="1" id="KW-0472">Membrane</keyword>
<name>A0A922A5Z8_CARIL</name>
<reference evidence="2" key="1">
    <citation type="submission" date="2021-01" db="EMBL/GenBank/DDBJ databases">
        <authorList>
            <person name="Lovell J.T."/>
            <person name="Bentley N."/>
            <person name="Bhattarai G."/>
            <person name="Jenkins J.W."/>
            <person name="Sreedasyam A."/>
            <person name="Alarcon Y."/>
            <person name="Bock C."/>
            <person name="Boston L."/>
            <person name="Carlson J."/>
            <person name="Cervantes K."/>
            <person name="Clermont K."/>
            <person name="Krom N."/>
            <person name="Kubenka K."/>
            <person name="Mamidi S."/>
            <person name="Mattison C."/>
            <person name="Monteros M."/>
            <person name="Pisani C."/>
            <person name="Plott C."/>
            <person name="Rajasekar S."/>
            <person name="Rhein H.S."/>
            <person name="Rohla C."/>
            <person name="Song M."/>
            <person name="Hilaire R.S."/>
            <person name="Shu S."/>
            <person name="Wells L."/>
            <person name="Wang X."/>
            <person name="Webber J."/>
            <person name="Heerema R.J."/>
            <person name="Klein P."/>
            <person name="Conner P."/>
            <person name="Grauke L."/>
            <person name="Grimwood J."/>
            <person name="Schmutz J."/>
            <person name="Randall J.J."/>
        </authorList>
    </citation>
    <scope>NUCLEOTIDE SEQUENCE</scope>
    <source>
        <tissue evidence="2">Leaf</tissue>
    </source>
</reference>
<proteinExistence type="predicted"/>
<protein>
    <submittedName>
        <fullName evidence="2">Uncharacterized protein</fullName>
    </submittedName>
</protein>
<keyword evidence="1" id="KW-0812">Transmembrane</keyword>
<feature type="transmembrane region" description="Helical" evidence="1">
    <location>
        <begin position="125"/>
        <end position="146"/>
    </location>
</feature>
<dbReference type="AlphaFoldDB" id="A0A922A5Z8"/>
<accession>A0A922A5Z8</accession>
<evidence type="ECO:0000313" key="2">
    <source>
        <dbReference type="EMBL" id="KAG6675439.1"/>
    </source>
</evidence>